<dbReference type="EMBL" id="BK014883">
    <property type="protein sequence ID" value="DAD80368.1"/>
    <property type="molecule type" value="Genomic_DNA"/>
</dbReference>
<evidence type="ECO:0000313" key="1">
    <source>
        <dbReference type="EMBL" id="DAD80368.1"/>
    </source>
</evidence>
<proteinExistence type="predicted"/>
<accession>A0A8S5MDX2</accession>
<name>A0A8S5MDX2_9CAUD</name>
<protein>
    <submittedName>
        <fullName evidence="1">Uncharacterized protein</fullName>
    </submittedName>
</protein>
<sequence>MNYKYRNNKIKTDITTRYQSFYHLQLEYD</sequence>
<organism evidence="1">
    <name type="scientific">Siphoviridae sp. ctX581</name>
    <dbReference type="NCBI Taxonomy" id="2826365"/>
    <lineage>
        <taxon>Viruses</taxon>
        <taxon>Duplodnaviria</taxon>
        <taxon>Heunggongvirae</taxon>
        <taxon>Uroviricota</taxon>
        <taxon>Caudoviricetes</taxon>
    </lineage>
</organism>
<reference evidence="1" key="1">
    <citation type="journal article" date="2021" name="Proc. Natl. Acad. Sci. U.S.A.">
        <title>A Catalog of Tens of Thousands of Viruses from Human Metagenomes Reveals Hidden Associations with Chronic Diseases.</title>
        <authorList>
            <person name="Tisza M.J."/>
            <person name="Buck C.B."/>
        </authorList>
    </citation>
    <scope>NUCLEOTIDE SEQUENCE</scope>
    <source>
        <strain evidence="1">CtX581</strain>
    </source>
</reference>